<keyword evidence="6 9" id="KW-1133">Transmembrane helix</keyword>
<dbReference type="GO" id="GO:0005886">
    <property type="term" value="C:plasma membrane"/>
    <property type="evidence" value="ECO:0007669"/>
    <property type="project" value="UniProtKB-SubCell"/>
</dbReference>
<evidence type="ECO:0000256" key="6">
    <source>
        <dbReference type="ARBA" id="ARBA00022989"/>
    </source>
</evidence>
<accession>A0A9W5TZY0</accession>
<organism evidence="11 12">
    <name type="scientific">Lentibacillus populi</name>
    <dbReference type="NCBI Taxonomy" id="1827502"/>
    <lineage>
        <taxon>Bacteria</taxon>
        <taxon>Bacillati</taxon>
        <taxon>Bacillota</taxon>
        <taxon>Bacilli</taxon>
        <taxon>Bacillales</taxon>
        <taxon>Bacillaceae</taxon>
        <taxon>Lentibacillus</taxon>
    </lineage>
</organism>
<evidence type="ECO:0000256" key="1">
    <source>
        <dbReference type="ARBA" id="ARBA00004429"/>
    </source>
</evidence>
<evidence type="ECO:0000256" key="4">
    <source>
        <dbReference type="ARBA" id="ARBA00022519"/>
    </source>
</evidence>
<feature type="transmembrane region" description="Helical" evidence="9">
    <location>
        <begin position="21"/>
        <end position="43"/>
    </location>
</feature>
<evidence type="ECO:0000256" key="9">
    <source>
        <dbReference type="SAM" id="Phobius"/>
    </source>
</evidence>
<evidence type="ECO:0000256" key="2">
    <source>
        <dbReference type="ARBA" id="ARBA00022448"/>
    </source>
</evidence>
<dbReference type="InterPro" id="IPR007387">
    <property type="entry name" value="TRAP_DctQ"/>
</dbReference>
<feature type="domain" description="Tripartite ATP-independent periplasmic transporters DctQ component" evidence="10">
    <location>
        <begin position="29"/>
        <end position="161"/>
    </location>
</feature>
<dbReference type="PANTHER" id="PTHR35011">
    <property type="entry name" value="2,3-DIKETO-L-GULONATE TRAP TRANSPORTER SMALL PERMEASE PROTEIN YIAM"/>
    <property type="match status" value="1"/>
</dbReference>
<keyword evidence="3" id="KW-1003">Cell membrane</keyword>
<name>A0A9W5TZY0_9BACI</name>
<comment type="subcellular location">
    <subcellularLocation>
        <location evidence="1">Cell inner membrane</location>
        <topology evidence="1">Multi-pass membrane protein</topology>
    </subcellularLocation>
</comment>
<feature type="transmembrane region" description="Helical" evidence="9">
    <location>
        <begin position="49"/>
        <end position="71"/>
    </location>
</feature>
<evidence type="ECO:0000313" key="11">
    <source>
        <dbReference type="EMBL" id="GGB53233.1"/>
    </source>
</evidence>
<dbReference type="InterPro" id="IPR055348">
    <property type="entry name" value="DctQ"/>
</dbReference>
<evidence type="ECO:0000256" key="8">
    <source>
        <dbReference type="ARBA" id="ARBA00038436"/>
    </source>
</evidence>
<keyword evidence="5 9" id="KW-0812">Transmembrane</keyword>
<keyword evidence="4" id="KW-0997">Cell inner membrane</keyword>
<dbReference type="RefSeq" id="WP_188725539.1">
    <property type="nucleotide sequence ID" value="NZ_BMJD01000033.1"/>
</dbReference>
<feature type="transmembrane region" description="Helical" evidence="9">
    <location>
        <begin position="91"/>
        <end position="113"/>
    </location>
</feature>
<sequence length="172" mass="19279">MENISKIIKVIDSINSWVGKIGAWSIVALTLLIVFEVISRRVFNSPTIWTYEMITMTFSFHFMIVGGYALLQKSLVSVDVLYNRLSLKVQAIMDIITYFILFFPFILGVFFVSIGNAQESWAVMETSSSLFGAPVYLTKTVIPVAFGLLSLQGISEVLKRVLVLMKGETYNG</sequence>
<gene>
    <name evidence="11" type="ORF">GCM10011409_33510</name>
</gene>
<dbReference type="Proteomes" id="UP000621492">
    <property type="component" value="Unassembled WGS sequence"/>
</dbReference>
<reference evidence="11" key="1">
    <citation type="journal article" date="2014" name="Int. J. Syst. Evol. Microbiol.">
        <title>Complete genome sequence of Corynebacterium casei LMG S-19264T (=DSM 44701T), isolated from a smear-ripened cheese.</title>
        <authorList>
            <consortium name="US DOE Joint Genome Institute (JGI-PGF)"/>
            <person name="Walter F."/>
            <person name="Albersmeier A."/>
            <person name="Kalinowski J."/>
            <person name="Ruckert C."/>
        </authorList>
    </citation>
    <scope>NUCLEOTIDE SEQUENCE</scope>
    <source>
        <strain evidence="11">CGMCC 1.15454</strain>
    </source>
</reference>
<dbReference type="Pfam" id="PF04290">
    <property type="entry name" value="DctQ"/>
    <property type="match status" value="1"/>
</dbReference>
<keyword evidence="12" id="KW-1185">Reference proteome</keyword>
<evidence type="ECO:0000256" key="7">
    <source>
        <dbReference type="ARBA" id="ARBA00023136"/>
    </source>
</evidence>
<protein>
    <recommendedName>
        <fullName evidence="10">Tripartite ATP-independent periplasmic transporters DctQ component domain-containing protein</fullName>
    </recommendedName>
</protein>
<evidence type="ECO:0000259" key="10">
    <source>
        <dbReference type="Pfam" id="PF04290"/>
    </source>
</evidence>
<evidence type="ECO:0000313" key="12">
    <source>
        <dbReference type="Proteomes" id="UP000621492"/>
    </source>
</evidence>
<keyword evidence="7 9" id="KW-0472">Membrane</keyword>
<evidence type="ECO:0000256" key="3">
    <source>
        <dbReference type="ARBA" id="ARBA00022475"/>
    </source>
</evidence>
<comment type="caution">
    <text evidence="11">The sequence shown here is derived from an EMBL/GenBank/DDBJ whole genome shotgun (WGS) entry which is preliminary data.</text>
</comment>
<feature type="transmembrane region" description="Helical" evidence="9">
    <location>
        <begin position="133"/>
        <end position="151"/>
    </location>
</feature>
<proteinExistence type="inferred from homology"/>
<dbReference type="PANTHER" id="PTHR35011:SF4">
    <property type="entry name" value="SLL1102 PROTEIN"/>
    <property type="match status" value="1"/>
</dbReference>
<keyword evidence="2" id="KW-0813">Transport</keyword>
<dbReference type="AlphaFoldDB" id="A0A9W5TZY0"/>
<reference evidence="11" key="2">
    <citation type="submission" date="2020-09" db="EMBL/GenBank/DDBJ databases">
        <authorList>
            <person name="Sun Q."/>
            <person name="Zhou Y."/>
        </authorList>
    </citation>
    <scope>NUCLEOTIDE SEQUENCE</scope>
    <source>
        <strain evidence="11">CGMCC 1.15454</strain>
    </source>
</reference>
<dbReference type="EMBL" id="BMJD01000033">
    <property type="protein sequence ID" value="GGB53233.1"/>
    <property type="molecule type" value="Genomic_DNA"/>
</dbReference>
<comment type="similarity">
    <text evidence="8">Belongs to the TRAP transporter small permease family.</text>
</comment>
<evidence type="ECO:0000256" key="5">
    <source>
        <dbReference type="ARBA" id="ARBA00022692"/>
    </source>
</evidence>